<dbReference type="OMA" id="ELGDAMW"/>
<dbReference type="InterPro" id="IPR036388">
    <property type="entry name" value="WH-like_DNA-bd_sf"/>
</dbReference>
<dbReference type="GO" id="GO:0005634">
    <property type="term" value="C:nucleus"/>
    <property type="evidence" value="ECO:0007669"/>
    <property type="project" value="UniProtKB-SubCell"/>
</dbReference>
<dbReference type="InterPro" id="IPR010996">
    <property type="entry name" value="HHH_MUS81"/>
</dbReference>
<keyword evidence="12 16" id="KW-0539">Nucleus</keyword>
<sequence length="597" mass="67095">MSEDCANPLLLGWIKEWLDQARERNSKGITVYKKAYDSMKACPLRFEHPAEAQQLHGLGPKLCDRLTDKLKAHCTENGLPMPKVRRGVTKRQLNDSAPLDEGLAPAPKRVRKVKAYVPTLRSGAYALIVALATIGENTSQGLTKANTIELAQPHCDSSFTAPSDPTRFFTAWNSMKTLIGKDLVYEHGRPLRRYMLTEEGWEVAKRIKGTEEGSVLNSLVKGPSREESSERPTRKTKTAATSNKRDVAHNQGLIDLDEISSADEIHQSDAPLGQRSQIGEQMHLQVDTLPNFSPIVFPPGSCTVNLVLDSREVRTLKDREYISEELQKKGISPITRGLPLGDALWIARPKSTHEQLLARANIGDDEEGSNEFVLDHIIERKRLDDLIFSIKDGRFHEQKFRLRRSGIPNVTYIIEDFSISAERGDKYGEAVSSAIANTQVVNGYFVKQTGKLDDTIRYLAKMTNMLQEIYDKKSLHVIPSAVLHPQTYLPLQTKLRVEQPDQGHYITFSAFSSLCSKSDAMSLRDVFLKMLMCTRGVTGEKALEIQKKWKTPYAFVEAFEKLDGEARERMVFEQLGTFVPRKKVAPTLSAKLAEVWS</sequence>
<name>U1GVZ2_ENDPU</name>
<dbReference type="InterPro" id="IPR011335">
    <property type="entry name" value="Restrct_endonuc-II-like"/>
</dbReference>
<evidence type="ECO:0000256" key="9">
    <source>
        <dbReference type="ARBA" id="ARBA00022842"/>
    </source>
</evidence>
<evidence type="ECO:0000256" key="17">
    <source>
        <dbReference type="SAM" id="MobiDB-lite"/>
    </source>
</evidence>
<keyword evidence="10 16" id="KW-0233">DNA recombination</keyword>
<keyword evidence="5 16" id="KW-0479">Metal-binding</keyword>
<feature type="compositionally biased region" description="Basic and acidic residues" evidence="17">
    <location>
        <begin position="223"/>
        <end position="233"/>
    </location>
</feature>
<dbReference type="PANTHER" id="PTHR13451">
    <property type="entry name" value="CLASS II CROSSOVER JUNCTION ENDONUCLEASE MUS81"/>
    <property type="match status" value="1"/>
</dbReference>
<dbReference type="GO" id="GO:0031573">
    <property type="term" value="P:mitotic intra-S DNA damage checkpoint signaling"/>
    <property type="evidence" value="ECO:0007669"/>
    <property type="project" value="TreeGrafter"/>
</dbReference>
<evidence type="ECO:0000256" key="2">
    <source>
        <dbReference type="ARBA" id="ARBA00004123"/>
    </source>
</evidence>
<dbReference type="FunFam" id="1.10.150.110:FF:000001">
    <property type="entry name" value="Putative Crossover junction endonuclease MUS81"/>
    <property type="match status" value="1"/>
</dbReference>
<comment type="similarity">
    <text evidence="3 16">Belongs to the XPF family.</text>
</comment>
<dbReference type="Pfam" id="PF21136">
    <property type="entry name" value="WHD_MUS81"/>
    <property type="match status" value="1"/>
</dbReference>
<dbReference type="SUPFAM" id="SSF47802">
    <property type="entry name" value="DNA polymerase beta, N-terminal domain-like"/>
    <property type="match status" value="1"/>
</dbReference>
<dbReference type="GO" id="GO:0000712">
    <property type="term" value="P:resolution of meiotic recombination intermediates"/>
    <property type="evidence" value="ECO:0007669"/>
    <property type="project" value="TreeGrafter"/>
</dbReference>
<dbReference type="InterPro" id="IPR006166">
    <property type="entry name" value="ERCC4_domain"/>
</dbReference>
<evidence type="ECO:0000256" key="12">
    <source>
        <dbReference type="ARBA" id="ARBA00023242"/>
    </source>
</evidence>
<accession>U1GVZ2</accession>
<dbReference type="GO" id="GO:0048476">
    <property type="term" value="C:Holliday junction resolvase complex"/>
    <property type="evidence" value="ECO:0007669"/>
    <property type="project" value="UniProtKB-UniRule"/>
</dbReference>
<dbReference type="InterPro" id="IPR033309">
    <property type="entry name" value="Mus81"/>
</dbReference>
<keyword evidence="20" id="KW-1185">Reference proteome</keyword>
<evidence type="ECO:0000313" key="20">
    <source>
        <dbReference type="Proteomes" id="UP000019373"/>
    </source>
</evidence>
<dbReference type="AlphaFoldDB" id="U1GVZ2"/>
<dbReference type="RefSeq" id="XP_007786435.1">
    <property type="nucleotide sequence ID" value="XM_007788245.1"/>
</dbReference>
<evidence type="ECO:0000256" key="15">
    <source>
        <dbReference type="ARBA" id="ARBA00064962"/>
    </source>
</evidence>
<organism evidence="19 20">
    <name type="scientific">Endocarpon pusillum (strain Z07020 / HMAS-L-300199)</name>
    <name type="common">Lichen-forming fungus</name>
    <dbReference type="NCBI Taxonomy" id="1263415"/>
    <lineage>
        <taxon>Eukaryota</taxon>
        <taxon>Fungi</taxon>
        <taxon>Dikarya</taxon>
        <taxon>Ascomycota</taxon>
        <taxon>Pezizomycotina</taxon>
        <taxon>Eurotiomycetes</taxon>
        <taxon>Chaetothyriomycetidae</taxon>
        <taxon>Verrucariales</taxon>
        <taxon>Verrucariaceae</taxon>
        <taxon>Endocarpon</taxon>
    </lineage>
</organism>
<dbReference type="EMBL" id="KE720772">
    <property type="protein sequence ID" value="ERF76256.1"/>
    <property type="molecule type" value="Genomic_DNA"/>
</dbReference>
<dbReference type="CDD" id="cd20074">
    <property type="entry name" value="XPF_nuclease_Mus81"/>
    <property type="match status" value="1"/>
</dbReference>
<dbReference type="Gene3D" id="1.10.150.670">
    <property type="entry name" value="Crossover junction endonuclease EME1, DNA-binding domain"/>
    <property type="match status" value="1"/>
</dbReference>
<evidence type="ECO:0000256" key="14">
    <source>
        <dbReference type="ARBA" id="ARBA00058015"/>
    </source>
</evidence>
<comment type="subunit">
    <text evidence="15 16">Interacts with EME1.</text>
</comment>
<dbReference type="GO" id="GO:0031297">
    <property type="term" value="P:replication fork processing"/>
    <property type="evidence" value="ECO:0007669"/>
    <property type="project" value="UniProtKB-ARBA"/>
</dbReference>
<evidence type="ECO:0000256" key="16">
    <source>
        <dbReference type="RuleBase" id="RU369042"/>
    </source>
</evidence>
<comment type="subcellular location">
    <subcellularLocation>
        <location evidence="2 16">Nucleus</location>
    </subcellularLocation>
</comment>
<dbReference type="Gene3D" id="3.40.50.10130">
    <property type="match status" value="1"/>
</dbReference>
<evidence type="ECO:0000256" key="13">
    <source>
        <dbReference type="ARBA" id="ARBA00023254"/>
    </source>
</evidence>
<dbReference type="InterPro" id="IPR042530">
    <property type="entry name" value="EME1/EME2_C"/>
</dbReference>
<evidence type="ECO:0000256" key="5">
    <source>
        <dbReference type="ARBA" id="ARBA00022723"/>
    </source>
</evidence>
<keyword evidence="9 16" id="KW-0460">Magnesium</keyword>
<dbReference type="Gene3D" id="1.10.10.10">
    <property type="entry name" value="Winged helix-like DNA-binding domain superfamily/Winged helix DNA-binding domain"/>
    <property type="match status" value="1"/>
</dbReference>
<proteinExistence type="inferred from homology"/>
<dbReference type="HOGENOM" id="CLU_014329_1_1_1"/>
<evidence type="ECO:0000256" key="4">
    <source>
        <dbReference type="ARBA" id="ARBA00022722"/>
    </source>
</evidence>
<dbReference type="Gene3D" id="1.10.150.110">
    <property type="entry name" value="DNA polymerase beta, N-terminal domain-like"/>
    <property type="match status" value="1"/>
</dbReference>
<keyword evidence="8 16" id="KW-0378">Hydrolase</keyword>
<dbReference type="eggNOG" id="KOG2379">
    <property type="taxonomic scope" value="Eukaryota"/>
</dbReference>
<dbReference type="GO" id="GO:0006308">
    <property type="term" value="P:DNA catabolic process"/>
    <property type="evidence" value="ECO:0007669"/>
    <property type="project" value="UniProtKB-UniRule"/>
</dbReference>
<evidence type="ECO:0000256" key="11">
    <source>
        <dbReference type="ARBA" id="ARBA00023204"/>
    </source>
</evidence>
<dbReference type="FunFam" id="3.40.50.10130:FF:000003">
    <property type="entry name" value="Crossover junction endonuclease MUS81"/>
    <property type="match status" value="1"/>
</dbReference>
<dbReference type="GO" id="GO:0000727">
    <property type="term" value="P:double-strand break repair via break-induced replication"/>
    <property type="evidence" value="ECO:0007669"/>
    <property type="project" value="UniProtKB-UniRule"/>
</dbReference>
<comment type="function">
    <text evidence="14 16">Interacts with EME1 to form a DNA structure-specific endonuclease with substrate preference for branched DNA structures with a 5'-end at the branch nick. Typical substrates include 3'-flap structures, D-loops, replication forks and nicked Holliday junctions. May be required in mitosis for the processing of stalled or collapsed replication fork intermediates. May be required in meiosis for the repair of meiosis-specific double strand breaks subsequent to single-end invasion (SEI).</text>
</comment>
<evidence type="ECO:0000259" key="18">
    <source>
        <dbReference type="SMART" id="SM00891"/>
    </source>
</evidence>
<dbReference type="InterPro" id="IPR047416">
    <property type="entry name" value="XPF_nuclease_Mus81"/>
</dbReference>
<dbReference type="Proteomes" id="UP000019373">
    <property type="component" value="Unassembled WGS sequence"/>
</dbReference>
<dbReference type="EC" id="3.1.22.-" evidence="16"/>
<evidence type="ECO:0000256" key="10">
    <source>
        <dbReference type="ARBA" id="ARBA00023172"/>
    </source>
</evidence>
<evidence type="ECO:0000256" key="1">
    <source>
        <dbReference type="ARBA" id="ARBA00001946"/>
    </source>
</evidence>
<dbReference type="FunFam" id="1.10.10.10:FF:000307">
    <property type="entry name" value="Crossover junction endonuclease MUS81"/>
    <property type="match status" value="1"/>
</dbReference>
<keyword evidence="4 16" id="KW-0540">Nuclease</keyword>
<dbReference type="InterPro" id="IPR047417">
    <property type="entry name" value="WHD_MUS81"/>
</dbReference>
<keyword evidence="7 16" id="KW-0227">DNA damage</keyword>
<dbReference type="SUPFAM" id="SSF52980">
    <property type="entry name" value="Restriction endonuclease-like"/>
    <property type="match status" value="1"/>
</dbReference>
<protein>
    <recommendedName>
        <fullName evidence="16">Crossover junction endonuclease MUS81</fullName>
        <ecNumber evidence="16">3.1.22.-</ecNumber>
    </recommendedName>
</protein>
<feature type="domain" description="ERCC4" evidence="18">
    <location>
        <begin position="305"/>
        <end position="418"/>
    </location>
</feature>
<dbReference type="PANTHER" id="PTHR13451:SF0">
    <property type="entry name" value="CROSSOVER JUNCTION ENDONUCLEASE MUS81"/>
    <property type="match status" value="1"/>
</dbReference>
<evidence type="ECO:0000313" key="19">
    <source>
        <dbReference type="EMBL" id="ERF76256.1"/>
    </source>
</evidence>
<reference evidence="20" key="1">
    <citation type="journal article" date="2014" name="BMC Genomics">
        <title>Genome characteristics reveal the impact of lichenization on lichen-forming fungus Endocarpon pusillum Hedwig (Verrucariales, Ascomycota).</title>
        <authorList>
            <person name="Wang Y.-Y."/>
            <person name="Liu B."/>
            <person name="Zhang X.-Y."/>
            <person name="Zhou Q.-M."/>
            <person name="Zhang T."/>
            <person name="Li H."/>
            <person name="Yu Y.-F."/>
            <person name="Zhang X.-L."/>
            <person name="Hao X.-Y."/>
            <person name="Wang M."/>
            <person name="Wang L."/>
            <person name="Wei J.-C."/>
        </authorList>
    </citation>
    <scope>NUCLEOTIDE SEQUENCE [LARGE SCALE GENOMIC DNA]</scope>
    <source>
        <strain evidence="20">Z07020 / HMAS-L-300199</strain>
    </source>
</reference>
<dbReference type="CDD" id="cd21036">
    <property type="entry name" value="WH_MUS81"/>
    <property type="match status" value="1"/>
</dbReference>
<evidence type="ECO:0000256" key="8">
    <source>
        <dbReference type="ARBA" id="ARBA00022801"/>
    </source>
</evidence>
<keyword evidence="6 16" id="KW-0255">Endonuclease</keyword>
<dbReference type="InterPro" id="IPR027421">
    <property type="entry name" value="DNA_pol_lamdba_lyase_dom_sf"/>
</dbReference>
<dbReference type="Pfam" id="PF02732">
    <property type="entry name" value="ERCC4"/>
    <property type="match status" value="1"/>
</dbReference>
<dbReference type="SMART" id="SM00891">
    <property type="entry name" value="ERCC4"/>
    <property type="match status" value="1"/>
</dbReference>
<keyword evidence="13" id="KW-0469">Meiosis</keyword>
<feature type="region of interest" description="Disordered" evidence="17">
    <location>
        <begin position="215"/>
        <end position="246"/>
    </location>
</feature>
<evidence type="ECO:0000256" key="3">
    <source>
        <dbReference type="ARBA" id="ARBA00010015"/>
    </source>
</evidence>
<dbReference type="OrthoDB" id="5963188at2759"/>
<dbReference type="GO" id="GO:0008821">
    <property type="term" value="F:crossover junction DNA endonuclease activity"/>
    <property type="evidence" value="ECO:0007669"/>
    <property type="project" value="UniProtKB-UniRule"/>
</dbReference>
<keyword evidence="11 16" id="KW-0234">DNA repair</keyword>
<dbReference type="GO" id="GO:0046872">
    <property type="term" value="F:metal ion binding"/>
    <property type="evidence" value="ECO:0007669"/>
    <property type="project" value="UniProtKB-UniRule"/>
</dbReference>
<dbReference type="Pfam" id="PF14716">
    <property type="entry name" value="HHH_8"/>
    <property type="match status" value="1"/>
</dbReference>
<dbReference type="GO" id="GO:0048257">
    <property type="term" value="F:3'-flap endonuclease activity"/>
    <property type="evidence" value="ECO:0007669"/>
    <property type="project" value="TreeGrafter"/>
</dbReference>
<dbReference type="GeneID" id="19239364"/>
<evidence type="ECO:0000256" key="7">
    <source>
        <dbReference type="ARBA" id="ARBA00022763"/>
    </source>
</evidence>
<comment type="cofactor">
    <cofactor evidence="1 16">
        <name>Mg(2+)</name>
        <dbReference type="ChEBI" id="CHEBI:18420"/>
    </cofactor>
</comment>
<dbReference type="GO" id="GO:0003677">
    <property type="term" value="F:DNA binding"/>
    <property type="evidence" value="ECO:0007669"/>
    <property type="project" value="UniProtKB-UniRule"/>
</dbReference>
<gene>
    <name evidence="19" type="ORF">EPUS_04333</name>
</gene>
<evidence type="ECO:0000256" key="6">
    <source>
        <dbReference type="ARBA" id="ARBA00022759"/>
    </source>
</evidence>